<proteinExistence type="predicted"/>
<dbReference type="Pfam" id="PF13185">
    <property type="entry name" value="GAF_2"/>
    <property type="match status" value="1"/>
</dbReference>
<evidence type="ECO:0000313" key="3">
    <source>
        <dbReference type="EMBL" id="SFZ71810.1"/>
    </source>
</evidence>
<accession>A0A1K2H776</accession>
<dbReference type="AlphaFoldDB" id="A0A1K2H776"/>
<gene>
    <name evidence="3" type="ORF">SAMN02745887_00461</name>
</gene>
<dbReference type="SUPFAM" id="SSF55781">
    <property type="entry name" value="GAF domain-like"/>
    <property type="match status" value="1"/>
</dbReference>
<dbReference type="InterPro" id="IPR029016">
    <property type="entry name" value="GAF-like_dom_sf"/>
</dbReference>
<dbReference type="Gene3D" id="6.10.340.10">
    <property type="match status" value="1"/>
</dbReference>
<sequence>MSLDGTQPVQKAPHRSYPLRVHIATLFTLLILLTGLSICWYAYWQNQKLALQLAQARFSDTARETAASLEGLHRPTEALVNMLAALGKLSDSDTLPERLDGLGLLSEALRSNPQLVSLYAGYSDGDFFLLRRLADVAARERFAAPREAAFLVQSVERAGAEQIEGRYLFLSDDLRILSDEARPDYRFDPRGRPWYQLARSQSGLVRTEPYAFFTTGEVGLTFARRSDNGRVIVAADLTLSRLSAELARASPTPSAELALVDARQRVLAYRDPARLLRPESGQGAASRLSRLQELPAPVLRGLAAQLGKPQAQAGQYRAAGGRDWLYSLQPLAAQGAQRSTLMLAVPLDELFAEARRVRDRTVLATLLILALSLPLTWWLSHSIGERLRALSDEAKRIQRFQFDGEEPPPSPVHEVDMLGQAIGRLKRTIQRFLDISQSLAEETQFDRLLDRVLLETIGATGAEGGAIYLLDEASQTLKPAAMRWQDAALGVAELQPIALDAVSNPLAMAVRERTTELLALSAPREPSLAYVDAHFGLQPVLMIAPPLANRSGELVGVLCLFLPGDSDHISPARAAFVEALSDSAAVAIENQRLLQGQKDLLEAFIKLIAGAIDAKSPYTGGHCQRVPELTKALAEAAHRAEDGPFKDYRLSASEREALHIACWLHDCGKVTTPEFVVDKATKLETLYDRIHEVRMRFEVLKRDAEIAYWRELAQGGDALALAQRCQHEQAQLDEEFAFVAQCNLGGEQMSAEQLVRLGQIAQRQWLRTLDDRLGVSWEEAQRMAAQPAPELPVLEPLLADKPAHRIARKPHEQMPADNPWGFKLSQPEYKFDRGELHNLSVRRGTLSEEDRYLINDHIVQTIIMLSRLPFPKHLQRVPEIAGGHHEKMDGGGYPKRLTRAQMSVEARMMAIADIFEALTAVDRPYKQGKRLSEAVAIMARMRDDAHIDAELFALFLRSGVHLDYARRFLRPEQIDAVDIEAYLTEGRA</sequence>
<dbReference type="SMART" id="SM00065">
    <property type="entry name" value="GAF"/>
    <property type="match status" value="1"/>
</dbReference>
<dbReference type="Proteomes" id="UP000186513">
    <property type="component" value="Unassembled WGS sequence"/>
</dbReference>
<keyword evidence="4" id="KW-1185">Reference proteome</keyword>
<protein>
    <submittedName>
        <fullName evidence="3">GAF domain-containing protein</fullName>
    </submittedName>
</protein>
<dbReference type="CDD" id="cd00077">
    <property type="entry name" value="HDc"/>
    <property type="match status" value="2"/>
</dbReference>
<dbReference type="OrthoDB" id="9774747at2"/>
<keyword evidence="1" id="KW-0472">Membrane</keyword>
<keyword evidence="1" id="KW-1133">Transmembrane helix</keyword>
<dbReference type="EMBL" id="FPKR01000002">
    <property type="protein sequence ID" value="SFZ71810.1"/>
    <property type="molecule type" value="Genomic_DNA"/>
</dbReference>
<dbReference type="SUPFAM" id="SSF103190">
    <property type="entry name" value="Sensory domain-like"/>
    <property type="match status" value="1"/>
</dbReference>
<dbReference type="Gene3D" id="3.30.450.20">
    <property type="entry name" value="PAS domain"/>
    <property type="match status" value="2"/>
</dbReference>
<reference evidence="3 4" key="1">
    <citation type="submission" date="2016-11" db="EMBL/GenBank/DDBJ databases">
        <authorList>
            <person name="Jaros S."/>
            <person name="Januszkiewicz K."/>
            <person name="Wedrychowicz H."/>
        </authorList>
    </citation>
    <scope>NUCLEOTIDE SEQUENCE [LARGE SCALE GENOMIC DNA]</scope>
    <source>
        <strain evidence="3 4">DSM 18899</strain>
    </source>
</reference>
<dbReference type="Pfam" id="PF13487">
    <property type="entry name" value="HD_5"/>
    <property type="match status" value="1"/>
</dbReference>
<dbReference type="STRING" id="1121279.SAMN02745887_00461"/>
<evidence type="ECO:0000313" key="4">
    <source>
        <dbReference type="Proteomes" id="UP000186513"/>
    </source>
</evidence>
<dbReference type="InterPro" id="IPR029151">
    <property type="entry name" value="Sensor-like_sf"/>
</dbReference>
<dbReference type="CDD" id="cd18773">
    <property type="entry name" value="PDC1_HK_sensor"/>
    <property type="match status" value="1"/>
</dbReference>
<dbReference type="SMART" id="SM00471">
    <property type="entry name" value="HDc"/>
    <property type="match status" value="1"/>
</dbReference>
<dbReference type="PROSITE" id="PS51832">
    <property type="entry name" value="HD_GYP"/>
    <property type="match status" value="1"/>
</dbReference>
<dbReference type="GO" id="GO:0008081">
    <property type="term" value="F:phosphoric diester hydrolase activity"/>
    <property type="evidence" value="ECO:0007669"/>
    <property type="project" value="UniProtKB-ARBA"/>
</dbReference>
<organism evidence="3 4">
    <name type="scientific">Chitinimonas taiwanensis DSM 18899</name>
    <dbReference type="NCBI Taxonomy" id="1121279"/>
    <lineage>
        <taxon>Bacteria</taxon>
        <taxon>Pseudomonadati</taxon>
        <taxon>Pseudomonadota</taxon>
        <taxon>Betaproteobacteria</taxon>
        <taxon>Neisseriales</taxon>
        <taxon>Chitinibacteraceae</taxon>
        <taxon>Chitinimonas</taxon>
    </lineage>
</organism>
<dbReference type="Gene3D" id="3.30.450.40">
    <property type="match status" value="1"/>
</dbReference>
<feature type="transmembrane region" description="Helical" evidence="1">
    <location>
        <begin position="361"/>
        <end position="379"/>
    </location>
</feature>
<keyword evidence="1" id="KW-0812">Transmembrane</keyword>
<feature type="domain" description="HD-GYP" evidence="2">
    <location>
        <begin position="762"/>
        <end position="971"/>
    </location>
</feature>
<dbReference type="InterPro" id="IPR037522">
    <property type="entry name" value="HD_GYP_dom"/>
</dbReference>
<dbReference type="InterPro" id="IPR003607">
    <property type="entry name" value="HD/PDEase_dom"/>
</dbReference>
<dbReference type="PANTHER" id="PTHR43155">
    <property type="entry name" value="CYCLIC DI-GMP PHOSPHODIESTERASE PA4108-RELATED"/>
    <property type="match status" value="1"/>
</dbReference>
<dbReference type="InterPro" id="IPR003018">
    <property type="entry name" value="GAF"/>
</dbReference>
<dbReference type="Gene3D" id="1.10.3210.10">
    <property type="entry name" value="Hypothetical protein af1432"/>
    <property type="match status" value="2"/>
</dbReference>
<dbReference type="SUPFAM" id="SSF109604">
    <property type="entry name" value="HD-domain/PDEase-like"/>
    <property type="match status" value="2"/>
</dbReference>
<dbReference type="RefSeq" id="WP_072427011.1">
    <property type="nucleotide sequence ID" value="NZ_FPKR01000002.1"/>
</dbReference>
<evidence type="ECO:0000256" key="1">
    <source>
        <dbReference type="SAM" id="Phobius"/>
    </source>
</evidence>
<evidence type="ECO:0000259" key="2">
    <source>
        <dbReference type="PROSITE" id="PS51832"/>
    </source>
</evidence>
<dbReference type="PANTHER" id="PTHR43155:SF2">
    <property type="entry name" value="CYCLIC DI-GMP PHOSPHODIESTERASE PA4108"/>
    <property type="match status" value="1"/>
</dbReference>
<feature type="transmembrane region" description="Helical" evidence="1">
    <location>
        <begin position="20"/>
        <end position="43"/>
    </location>
</feature>
<name>A0A1K2H776_9NEIS</name>